<dbReference type="SUPFAM" id="SSF53756">
    <property type="entry name" value="UDP-Glycosyltransferase/glycogen phosphorylase"/>
    <property type="match status" value="1"/>
</dbReference>
<keyword evidence="1" id="KW-0808">Transferase</keyword>
<organism evidence="1 2">
    <name type="scientific">Burkholderia mayonis</name>
    <dbReference type="NCBI Taxonomy" id="1385591"/>
    <lineage>
        <taxon>Bacteria</taxon>
        <taxon>Pseudomonadati</taxon>
        <taxon>Pseudomonadota</taxon>
        <taxon>Betaproteobacteria</taxon>
        <taxon>Burkholderiales</taxon>
        <taxon>Burkholderiaceae</taxon>
        <taxon>Burkholderia</taxon>
        <taxon>pseudomallei group</taxon>
    </lineage>
</organism>
<dbReference type="GO" id="GO:0016740">
    <property type="term" value="F:transferase activity"/>
    <property type="evidence" value="ECO:0007669"/>
    <property type="project" value="UniProtKB-KW"/>
</dbReference>
<dbReference type="Gene3D" id="3.40.50.2000">
    <property type="entry name" value="Glycogen Phosphorylase B"/>
    <property type="match status" value="1"/>
</dbReference>
<dbReference type="AlphaFoldDB" id="A0A1B4FXJ5"/>
<evidence type="ECO:0000313" key="1">
    <source>
        <dbReference type="EMBL" id="AOJ08396.1"/>
    </source>
</evidence>
<gene>
    <name evidence="1" type="ORF">WS71_13105</name>
</gene>
<reference evidence="1 2" key="1">
    <citation type="submission" date="2015-12" db="EMBL/GenBank/DDBJ databases">
        <title>Diversity of Burkholderia near neighbor genomes.</title>
        <authorList>
            <person name="Sahl J."/>
            <person name="Wagner D."/>
            <person name="Keim P."/>
        </authorList>
    </citation>
    <scope>NUCLEOTIDE SEQUENCE [LARGE SCALE GENOMIC DNA]</scope>
    <source>
        <strain evidence="1 2">BDU8</strain>
    </source>
</reference>
<sequence length="354" mass="38301">MTTHAAATLSPADALAYPGTLLAPDGRLVAPYDLERTAADAHGYVGAAARLGLLHAASRPFTLDYATLSTVHVINGMGVTLGDSVIGLTALAAVETRHPHVRFVLYRPAHAPAYVDALYRLAADAIAPIRTLPWPAAALPAGDTRIDLGNHLYWPAFATLPMIDFFLAALGVPPESIAADAKRNHWLARLTLPEPPREWRGRRYALFCPQASTPLRSIPPALRAALVDRLVRTYRLPVLGFEPIDHPDYVDVSGHSGETAQFIRWVKHASVALCADTSAVHVAAGFDVPTLACFSSIAPDLRVRDYPFCTAIALDVPETLRNRHKSDAAGDIALVEATYRQVDWDAIAWPPARE</sequence>
<dbReference type="EMBL" id="CP013389">
    <property type="protein sequence ID" value="AOJ08396.1"/>
    <property type="molecule type" value="Genomic_DNA"/>
</dbReference>
<dbReference type="RefSeq" id="WP_066488924.1">
    <property type="nucleotide sequence ID" value="NZ_CP013389.1"/>
</dbReference>
<evidence type="ECO:0000313" key="2">
    <source>
        <dbReference type="Proteomes" id="UP000067711"/>
    </source>
</evidence>
<dbReference type="Proteomes" id="UP000067711">
    <property type="component" value="Chromosome 1"/>
</dbReference>
<name>A0A1B4FXJ5_9BURK</name>
<accession>A0A1B4FXJ5</accession>
<proteinExistence type="predicted"/>
<protein>
    <submittedName>
        <fullName evidence="1">ADP-heptose--LPS heptosyltransferase</fullName>
    </submittedName>
</protein>